<comment type="subcellular location">
    <subcellularLocation>
        <location evidence="2">Chromosome</location>
        <location evidence="2">Telomere</location>
    </subcellularLocation>
    <subcellularLocation>
        <location evidence="1">Nucleus</location>
    </subcellularLocation>
</comment>
<dbReference type="GO" id="GO:0010521">
    <property type="term" value="F:telomerase inhibitor activity"/>
    <property type="evidence" value="ECO:0007669"/>
    <property type="project" value="TreeGrafter"/>
</dbReference>
<dbReference type="Pfam" id="PF16686">
    <property type="entry name" value="POT1PC"/>
    <property type="match status" value="1"/>
</dbReference>
<dbReference type="Proteomes" id="UP000054538">
    <property type="component" value="Unassembled WGS sequence"/>
</dbReference>
<dbReference type="GO" id="GO:0032210">
    <property type="term" value="P:regulation of telomere maintenance via telomerase"/>
    <property type="evidence" value="ECO:0007669"/>
    <property type="project" value="TreeGrafter"/>
</dbReference>
<keyword evidence="6" id="KW-0779">Telomere</keyword>
<dbReference type="GO" id="GO:0016233">
    <property type="term" value="P:telomere capping"/>
    <property type="evidence" value="ECO:0007669"/>
    <property type="project" value="TreeGrafter"/>
</dbReference>
<keyword evidence="12" id="KW-1185">Reference proteome</keyword>
<proteinExistence type="inferred from homology"/>
<keyword evidence="7" id="KW-0238">DNA-binding</keyword>
<dbReference type="GO" id="GO:0098505">
    <property type="term" value="F:G-rich strand telomeric DNA binding"/>
    <property type="evidence" value="ECO:0007669"/>
    <property type="project" value="TreeGrafter"/>
</dbReference>
<reference evidence="12" key="2">
    <citation type="submission" date="2015-01" db="EMBL/GenBank/DDBJ databases">
        <title>Evolutionary Origins and Diversification of the Mycorrhizal Mutualists.</title>
        <authorList>
            <consortium name="DOE Joint Genome Institute"/>
            <consortium name="Mycorrhizal Genomics Consortium"/>
            <person name="Kohler A."/>
            <person name="Kuo A."/>
            <person name="Nagy L.G."/>
            <person name="Floudas D."/>
            <person name="Copeland A."/>
            <person name="Barry K.W."/>
            <person name="Cichocki N."/>
            <person name="Veneault-Fourrey C."/>
            <person name="LaButti K."/>
            <person name="Lindquist E.A."/>
            <person name="Lipzen A."/>
            <person name="Lundell T."/>
            <person name="Morin E."/>
            <person name="Murat C."/>
            <person name="Riley R."/>
            <person name="Ohm R."/>
            <person name="Sun H."/>
            <person name="Tunlid A."/>
            <person name="Henrissat B."/>
            <person name="Grigoriev I.V."/>
            <person name="Hibbett D.S."/>
            <person name="Martin F."/>
        </authorList>
    </citation>
    <scope>NUCLEOTIDE SEQUENCE [LARGE SCALE GENOMIC DNA]</scope>
    <source>
        <strain evidence="12">Ve08.2h10</strain>
    </source>
</reference>
<dbReference type="SUPFAM" id="SSF50249">
    <property type="entry name" value="Nucleic acid-binding proteins"/>
    <property type="match status" value="2"/>
</dbReference>
<keyword evidence="5" id="KW-0158">Chromosome</keyword>
<dbReference type="PANTHER" id="PTHR14513:SF0">
    <property type="entry name" value="PROTECTION OF TELOMERES PROTEIN 1"/>
    <property type="match status" value="1"/>
</dbReference>
<evidence type="ECO:0000259" key="10">
    <source>
        <dbReference type="Pfam" id="PF16686"/>
    </source>
</evidence>
<dbReference type="STRING" id="930991.A0A0D0CHR8"/>
<dbReference type="Pfam" id="PF02765">
    <property type="entry name" value="POT1"/>
    <property type="match status" value="1"/>
</dbReference>
<evidence type="ECO:0000256" key="2">
    <source>
        <dbReference type="ARBA" id="ARBA00004574"/>
    </source>
</evidence>
<feature type="domain" description="Telomeric single stranded DNA binding POT1/Cdc13" evidence="9">
    <location>
        <begin position="1"/>
        <end position="96"/>
    </location>
</feature>
<dbReference type="HOGENOM" id="CLU_427648_0_0_1"/>
<dbReference type="Gene3D" id="2.40.50.140">
    <property type="entry name" value="Nucleic acid-binding proteins"/>
    <property type="match status" value="3"/>
</dbReference>
<evidence type="ECO:0000256" key="7">
    <source>
        <dbReference type="ARBA" id="ARBA00023125"/>
    </source>
</evidence>
<evidence type="ECO:0000256" key="1">
    <source>
        <dbReference type="ARBA" id="ARBA00004123"/>
    </source>
</evidence>
<feature type="domain" description="Protection of telomeres protein 1 ssDNA-binding" evidence="10">
    <location>
        <begin position="176"/>
        <end position="301"/>
    </location>
</feature>
<protein>
    <recommendedName>
        <fullName evidence="4">Protection of telomeres protein 1</fullName>
    </recommendedName>
</protein>
<evidence type="ECO:0000256" key="4">
    <source>
        <dbReference type="ARBA" id="ARBA00015253"/>
    </source>
</evidence>
<dbReference type="InParanoid" id="A0A0D0CHR8"/>
<gene>
    <name evidence="11" type="ORF">PAXRUDRAFT_723339</name>
</gene>
<dbReference type="InterPro" id="IPR012340">
    <property type="entry name" value="NA-bd_OB-fold"/>
</dbReference>
<evidence type="ECO:0000259" key="9">
    <source>
        <dbReference type="Pfam" id="PF02765"/>
    </source>
</evidence>
<comment type="similarity">
    <text evidence="3">Belongs to the telombin family.</text>
</comment>
<reference evidence="11 12" key="1">
    <citation type="submission" date="2014-04" db="EMBL/GenBank/DDBJ databases">
        <authorList>
            <consortium name="DOE Joint Genome Institute"/>
            <person name="Kuo A."/>
            <person name="Kohler A."/>
            <person name="Jargeat P."/>
            <person name="Nagy L.G."/>
            <person name="Floudas D."/>
            <person name="Copeland A."/>
            <person name="Barry K.W."/>
            <person name="Cichocki N."/>
            <person name="Veneault-Fourrey C."/>
            <person name="LaButti K."/>
            <person name="Lindquist E.A."/>
            <person name="Lipzen A."/>
            <person name="Lundell T."/>
            <person name="Morin E."/>
            <person name="Murat C."/>
            <person name="Sun H."/>
            <person name="Tunlid A."/>
            <person name="Henrissat B."/>
            <person name="Grigoriev I.V."/>
            <person name="Hibbett D.S."/>
            <person name="Martin F."/>
            <person name="Nordberg H.P."/>
            <person name="Cantor M.N."/>
            <person name="Hua S.X."/>
        </authorList>
    </citation>
    <scope>NUCLEOTIDE SEQUENCE [LARGE SCALE GENOMIC DNA]</scope>
    <source>
        <strain evidence="11 12">Ve08.2h10</strain>
    </source>
</reference>
<dbReference type="InterPro" id="IPR028389">
    <property type="entry name" value="POT1"/>
</dbReference>
<dbReference type="InterPro" id="IPR032042">
    <property type="entry name" value="POT1PC"/>
</dbReference>
<evidence type="ECO:0000313" key="12">
    <source>
        <dbReference type="Proteomes" id="UP000054538"/>
    </source>
</evidence>
<organism evidence="11 12">
    <name type="scientific">Paxillus rubicundulus Ve08.2h10</name>
    <dbReference type="NCBI Taxonomy" id="930991"/>
    <lineage>
        <taxon>Eukaryota</taxon>
        <taxon>Fungi</taxon>
        <taxon>Dikarya</taxon>
        <taxon>Basidiomycota</taxon>
        <taxon>Agaricomycotina</taxon>
        <taxon>Agaricomycetes</taxon>
        <taxon>Agaricomycetidae</taxon>
        <taxon>Boletales</taxon>
        <taxon>Paxilineae</taxon>
        <taxon>Paxillaceae</taxon>
        <taxon>Paxillus</taxon>
    </lineage>
</organism>
<dbReference type="AlphaFoldDB" id="A0A0D0CHR8"/>
<keyword evidence="8" id="KW-0539">Nucleus</keyword>
<dbReference type="GO" id="GO:0000783">
    <property type="term" value="C:nuclear telomere cap complex"/>
    <property type="evidence" value="ECO:0007669"/>
    <property type="project" value="TreeGrafter"/>
</dbReference>
<dbReference type="InterPro" id="IPR011564">
    <property type="entry name" value="Telomer_end-bd_POT1/Cdc13"/>
</dbReference>
<name>A0A0D0CHR8_9AGAM</name>
<evidence type="ECO:0000313" key="11">
    <source>
        <dbReference type="EMBL" id="KIK82252.1"/>
    </source>
</evidence>
<accession>A0A0D0CHR8</accession>
<dbReference type="OrthoDB" id="2186770at2759"/>
<evidence type="ECO:0000256" key="6">
    <source>
        <dbReference type="ARBA" id="ARBA00022895"/>
    </source>
</evidence>
<evidence type="ECO:0000256" key="8">
    <source>
        <dbReference type="ARBA" id="ARBA00023242"/>
    </source>
</evidence>
<sequence>MINIIGVVTSVNPVKKTRTGEWSRSFTVTDPSKFEATPNGTTITCFQKKYPEWLPQVKQHDVVILRKLKIAEFQGELKATGFSDKLRWAVYDPNTHWIQSPIKGGVPEKEALDDGLSYEFSPYWEPIQDSAELRYCRRIVEWWKLLQEHRDRNVTTVQCFGAARKQHLLISQASPDLPPNGYFGCTVEVLQKYSNNAATTVYVTDYTSNPHVFPVQAAWCPPELSECILQCEMWDGAHTIARIMNPGEYWYLHNVRAKWNPSHYMEGKVNLAEKISQLDETKLGAQPYLRALLARKKEFEESRKSPASTGSPHIFPDILFQDVDQKTSFLTCTIELLHADFHSQDGPFIYVTDYTFNHNLPATVLPVDWVHSLDYRVLRIKLDDAQASNSQDLTVGSLYTIRNLRIYRCVDTLSAYGRLGGEDRLITPLHDLSTRHAQTLQRNKEKWQREIMLTGLSMSTPPLDGPGPRPDVSTIQQALSSPAHPNMFRIVARAVDYFPFCLEDACVLRCTKCKLDVPPSFKACPRCGDMMGAYSRWVYCLYLRLRDKADQEITVSLSGKECTLLRDVAPADLRCDSAAFNKFFAKLSPILGNLKNVHQAWLKNEDKVVESPQMFFSLERWKVGGGTGYTLLSCVPFEGS</sequence>
<evidence type="ECO:0000256" key="3">
    <source>
        <dbReference type="ARBA" id="ARBA00008442"/>
    </source>
</evidence>
<evidence type="ECO:0000256" key="5">
    <source>
        <dbReference type="ARBA" id="ARBA00022454"/>
    </source>
</evidence>
<dbReference type="EMBL" id="KN825653">
    <property type="protein sequence ID" value="KIK82252.1"/>
    <property type="molecule type" value="Genomic_DNA"/>
</dbReference>
<dbReference type="PANTHER" id="PTHR14513">
    <property type="entry name" value="PROTECTION OF TELOMERES 1"/>
    <property type="match status" value="1"/>
</dbReference>